<keyword evidence="5" id="KW-0677">Repeat</keyword>
<evidence type="ECO:0000256" key="1">
    <source>
        <dbReference type="ARBA" id="ARBA00003696"/>
    </source>
</evidence>
<proteinExistence type="predicted"/>
<comment type="subcellular location">
    <subcellularLocation>
        <location evidence="2">Secreted</location>
        <location evidence="2">Extracellular space</location>
        <location evidence="2">Extracellular matrix</location>
        <location evidence="2">Basement membrane</location>
    </subcellularLocation>
</comment>
<evidence type="ECO:0000259" key="10">
    <source>
        <dbReference type="PROSITE" id="PS51403"/>
    </source>
</evidence>
<evidence type="ECO:0000256" key="8">
    <source>
        <dbReference type="ARBA" id="ARBA00023157"/>
    </source>
</evidence>
<dbReference type="GO" id="GO:0005615">
    <property type="term" value="C:extracellular space"/>
    <property type="evidence" value="ECO:0007669"/>
    <property type="project" value="TreeGrafter"/>
</dbReference>
<dbReference type="PANTHER" id="PTHR24023">
    <property type="entry name" value="COLLAGEN ALPHA"/>
    <property type="match status" value="1"/>
</dbReference>
<dbReference type="InterPro" id="IPR050149">
    <property type="entry name" value="Collagen_superfamily"/>
</dbReference>
<protein>
    <recommendedName>
        <fullName evidence="10">Collagen IV NC1 domain-containing protein</fullName>
    </recommendedName>
</protein>
<keyword evidence="12" id="KW-1185">Reference proteome</keyword>
<keyword evidence="6" id="KW-0084">Basement membrane</keyword>
<feature type="compositionally biased region" description="Low complexity" evidence="9">
    <location>
        <begin position="130"/>
        <end position="157"/>
    </location>
</feature>
<evidence type="ECO:0000256" key="5">
    <source>
        <dbReference type="ARBA" id="ARBA00022737"/>
    </source>
</evidence>
<keyword evidence="4" id="KW-0272">Extracellular matrix</keyword>
<feature type="compositionally biased region" description="Pro residues" evidence="9">
    <location>
        <begin position="70"/>
        <end position="85"/>
    </location>
</feature>
<evidence type="ECO:0000256" key="7">
    <source>
        <dbReference type="ARBA" id="ARBA00023119"/>
    </source>
</evidence>
<dbReference type="InterPro" id="IPR016187">
    <property type="entry name" value="CTDL_fold"/>
</dbReference>
<dbReference type="PROSITE" id="PS51403">
    <property type="entry name" value="NC1_IV"/>
    <property type="match status" value="1"/>
</dbReference>
<reference evidence="11" key="1">
    <citation type="submission" date="2025-08" db="UniProtKB">
        <authorList>
            <consortium name="Ensembl"/>
        </authorList>
    </citation>
    <scope>IDENTIFICATION</scope>
</reference>
<feature type="compositionally biased region" description="Low complexity" evidence="9">
    <location>
        <begin position="57"/>
        <end position="66"/>
    </location>
</feature>
<dbReference type="Pfam" id="PF01391">
    <property type="entry name" value="Collagen"/>
    <property type="match status" value="2"/>
</dbReference>
<keyword evidence="8" id="KW-1015">Disulfide bond</keyword>
<evidence type="ECO:0000256" key="9">
    <source>
        <dbReference type="SAM" id="MobiDB-lite"/>
    </source>
</evidence>
<evidence type="ECO:0000313" key="12">
    <source>
        <dbReference type="Proteomes" id="UP000472270"/>
    </source>
</evidence>
<sequence>MSCLGLKGDPGIPGTPGSPGAQGLKGSMGEMGLPGQLFILPIFFVIGVPGVKGNYGQTGRSGQPGSPGTPGFPGPKGDPGPPGFPGTPGLKGQPGLSGSSGLPGSPGPKGDPGLPGFQGAPGIPGPKGLDGAPGTSGPSGASGRPGDPGRPGLTGLPGDKGLAGRDGIPGPPGQKGEPGYPGFPGPKGDAGFPGLPGSRGYPGPPGPEGIQGLPGIAGSSSAAHGFLITRHSQTTEVPSCPGDTRLIYDGYSLLYVQGNERAHGQDLGSAGSCLRRFSTMPFMFCNINNVCNFASRNDYSYWLSTPQPMPMNMAPITGESIKPFISRCSVCETPAMVIAIHSQTIQVPSCPDYWAVLWIGYSFMMHTSAGAEGSGQALASPGSCLEEFRSSPFIECHGRGTCNYYSNSYSFWLATVDVNEMFRKPQSETLKAGNLQTRVSRCIVCMKRT</sequence>
<evidence type="ECO:0000256" key="6">
    <source>
        <dbReference type="ARBA" id="ARBA00022869"/>
    </source>
</evidence>
<comment type="function">
    <text evidence="1">Type IV collagen is the major structural component of glomerular basement membranes (GBM), forming a 'chicken-wire' meshwork together with laminins, proteoglycans and entactin/nidogen.</text>
</comment>
<accession>A0A673JPR9</accession>
<dbReference type="GO" id="GO:0005581">
    <property type="term" value="C:collagen trimer"/>
    <property type="evidence" value="ECO:0007669"/>
    <property type="project" value="UniProtKB-KW"/>
</dbReference>
<reference evidence="11" key="2">
    <citation type="submission" date="2025-09" db="UniProtKB">
        <authorList>
            <consortium name="Ensembl"/>
        </authorList>
    </citation>
    <scope>IDENTIFICATION</scope>
</reference>
<keyword evidence="3" id="KW-0964">Secreted</keyword>
<organism evidence="11 12">
    <name type="scientific">Sinocyclocheilus rhinocerous</name>
    <dbReference type="NCBI Taxonomy" id="307959"/>
    <lineage>
        <taxon>Eukaryota</taxon>
        <taxon>Metazoa</taxon>
        <taxon>Chordata</taxon>
        <taxon>Craniata</taxon>
        <taxon>Vertebrata</taxon>
        <taxon>Euteleostomi</taxon>
        <taxon>Actinopterygii</taxon>
        <taxon>Neopterygii</taxon>
        <taxon>Teleostei</taxon>
        <taxon>Ostariophysi</taxon>
        <taxon>Cypriniformes</taxon>
        <taxon>Cyprinidae</taxon>
        <taxon>Cyprininae</taxon>
        <taxon>Sinocyclocheilus</taxon>
    </lineage>
</organism>
<evidence type="ECO:0000256" key="3">
    <source>
        <dbReference type="ARBA" id="ARBA00022525"/>
    </source>
</evidence>
<dbReference type="PANTHER" id="PTHR24023:SF1082">
    <property type="entry name" value="COLLAGEN TRIPLE HELIX REPEAT"/>
    <property type="match status" value="1"/>
</dbReference>
<evidence type="ECO:0000313" key="11">
    <source>
        <dbReference type="Ensembl" id="ENSSRHP00000053895.1"/>
    </source>
</evidence>
<feature type="region of interest" description="Disordered" evidence="9">
    <location>
        <begin position="56"/>
        <end position="216"/>
    </location>
</feature>
<feature type="domain" description="Collagen IV NC1" evidence="10">
    <location>
        <begin position="225"/>
        <end position="449"/>
    </location>
</feature>
<dbReference type="InterPro" id="IPR001442">
    <property type="entry name" value="Collagen_IV_NC"/>
</dbReference>
<dbReference type="Gene3D" id="2.170.240.10">
    <property type="entry name" value="Collagen IV, non-collagenous"/>
    <property type="match status" value="1"/>
</dbReference>
<name>A0A673JPR9_9TELE</name>
<keyword evidence="7" id="KW-0176">Collagen</keyword>
<evidence type="ECO:0000256" key="2">
    <source>
        <dbReference type="ARBA" id="ARBA00004302"/>
    </source>
</evidence>
<dbReference type="InterPro" id="IPR036954">
    <property type="entry name" value="Collagen_IV_NC_sf"/>
</dbReference>
<dbReference type="AlphaFoldDB" id="A0A673JPR9"/>
<evidence type="ECO:0000256" key="4">
    <source>
        <dbReference type="ARBA" id="ARBA00022530"/>
    </source>
</evidence>
<dbReference type="InterPro" id="IPR008160">
    <property type="entry name" value="Collagen"/>
</dbReference>
<dbReference type="SUPFAM" id="SSF56436">
    <property type="entry name" value="C-type lectin-like"/>
    <property type="match status" value="2"/>
</dbReference>
<dbReference type="SMART" id="SM00111">
    <property type="entry name" value="C4"/>
    <property type="match status" value="2"/>
</dbReference>
<dbReference type="Proteomes" id="UP000472270">
    <property type="component" value="Unassembled WGS sequence"/>
</dbReference>
<dbReference type="Pfam" id="PF01413">
    <property type="entry name" value="C4"/>
    <property type="match status" value="2"/>
</dbReference>
<dbReference type="FunFam" id="2.170.240.10:FF:000001">
    <property type="entry name" value="Collagen IV alpha 1 chain"/>
    <property type="match status" value="1"/>
</dbReference>
<dbReference type="Ensembl" id="ENSSRHT00000055414.1">
    <property type="protein sequence ID" value="ENSSRHP00000053895.1"/>
    <property type="gene ID" value="ENSSRHG00000027148.1"/>
</dbReference>
<feature type="compositionally biased region" description="Low complexity" evidence="9">
    <location>
        <begin position="87"/>
        <end position="103"/>
    </location>
</feature>
<dbReference type="GO" id="GO:0005604">
    <property type="term" value="C:basement membrane"/>
    <property type="evidence" value="ECO:0007669"/>
    <property type="project" value="UniProtKB-SubCell"/>
</dbReference>
<feature type="region of interest" description="Disordered" evidence="9">
    <location>
        <begin position="1"/>
        <end position="27"/>
    </location>
</feature>
<dbReference type="GO" id="GO:0005201">
    <property type="term" value="F:extracellular matrix structural constituent"/>
    <property type="evidence" value="ECO:0007669"/>
    <property type="project" value="InterPro"/>
</dbReference>